<keyword evidence="5" id="KW-0496">Mitochondrion</keyword>
<comment type="similarity">
    <text evidence="2">Belongs to the AIM9 family.</text>
</comment>
<keyword evidence="4" id="KW-0809">Transit peptide</keyword>
<dbReference type="PANTHER" id="PTHR36091">
    <property type="entry name" value="ALTERED INHERITANCE OF MITOCHONDRIA PROTEIN 9, MITOCHONDRIAL"/>
    <property type="match status" value="1"/>
</dbReference>
<dbReference type="InterPro" id="IPR051035">
    <property type="entry name" value="Mito_inheritance_9"/>
</dbReference>
<proteinExistence type="inferred from homology"/>
<organism evidence="8 9">
    <name type="scientific">Talaromyces pinophilus</name>
    <name type="common">Penicillium pinophilum</name>
    <dbReference type="NCBI Taxonomy" id="128442"/>
    <lineage>
        <taxon>Eukaryota</taxon>
        <taxon>Fungi</taxon>
        <taxon>Dikarya</taxon>
        <taxon>Ascomycota</taxon>
        <taxon>Pezizomycotina</taxon>
        <taxon>Eurotiomycetes</taxon>
        <taxon>Eurotiomycetidae</taxon>
        <taxon>Eurotiales</taxon>
        <taxon>Trichocomaceae</taxon>
        <taxon>Talaromyces</taxon>
        <taxon>Talaromyces sect. Talaromyces</taxon>
    </lineage>
</organism>
<evidence type="ECO:0000256" key="6">
    <source>
        <dbReference type="ARBA" id="ARBA00031849"/>
    </source>
</evidence>
<evidence type="ECO:0000256" key="3">
    <source>
        <dbReference type="ARBA" id="ARBA00016197"/>
    </source>
</evidence>
<dbReference type="AlphaFoldDB" id="A0A698XLH5"/>
<dbReference type="PANTHER" id="PTHR36091:SF1">
    <property type="entry name" value="ALTERED INHERITANCE OF MITOCHONDRIA PROTEIN 9, MITOCHONDRIAL"/>
    <property type="match status" value="1"/>
</dbReference>
<comment type="subcellular location">
    <subcellularLocation>
        <location evidence="1">Mitochondrion</location>
    </subcellularLocation>
</comment>
<dbReference type="SUPFAM" id="SSF56112">
    <property type="entry name" value="Protein kinase-like (PK-like)"/>
    <property type="match status" value="1"/>
</dbReference>
<evidence type="ECO:0000256" key="4">
    <source>
        <dbReference type="ARBA" id="ARBA00022946"/>
    </source>
</evidence>
<name>A0A698XLH5_TALPI</name>
<evidence type="ECO:0000256" key="5">
    <source>
        <dbReference type="ARBA" id="ARBA00023128"/>
    </source>
</evidence>
<evidence type="ECO:0000313" key="8">
    <source>
        <dbReference type="EMBL" id="GAM33885.1"/>
    </source>
</evidence>
<accession>A0A698XLH5</accession>
<dbReference type="EMBL" id="DF933809">
    <property type="protein sequence ID" value="GAM33885.1"/>
    <property type="molecule type" value="Genomic_DNA"/>
</dbReference>
<reference evidence="9" key="1">
    <citation type="journal article" date="2015" name="Genome Announc.">
        <title>Draft genome sequence of Talaromyces cellulolyticus strain Y-94, a source of lignocellulosic biomass-degrading enzymes.</title>
        <authorList>
            <person name="Fujii T."/>
            <person name="Koike H."/>
            <person name="Sawayama S."/>
            <person name="Yano S."/>
            <person name="Inoue H."/>
        </authorList>
    </citation>
    <scope>NUCLEOTIDE SEQUENCE [LARGE SCALE GENOMIC DNA]</scope>
    <source>
        <strain evidence="9">Y-94</strain>
    </source>
</reference>
<evidence type="ECO:0000313" key="9">
    <source>
        <dbReference type="Proteomes" id="UP000053095"/>
    </source>
</evidence>
<evidence type="ECO:0000256" key="2">
    <source>
        <dbReference type="ARBA" id="ARBA00005543"/>
    </source>
</evidence>
<dbReference type="Gene3D" id="3.90.1200.10">
    <property type="match status" value="1"/>
</dbReference>
<dbReference type="InterPro" id="IPR002575">
    <property type="entry name" value="Aminoglycoside_PTrfase"/>
</dbReference>
<keyword evidence="9" id="KW-1185">Reference proteome</keyword>
<dbReference type="Pfam" id="PF01636">
    <property type="entry name" value="APH"/>
    <property type="match status" value="1"/>
</dbReference>
<dbReference type="Proteomes" id="UP000053095">
    <property type="component" value="Unassembled WGS sequence"/>
</dbReference>
<feature type="domain" description="Aminoglycoside phosphotransferase" evidence="7">
    <location>
        <begin position="2"/>
        <end position="37"/>
    </location>
</feature>
<evidence type="ECO:0000256" key="1">
    <source>
        <dbReference type="ARBA" id="ARBA00004173"/>
    </source>
</evidence>
<protein>
    <recommendedName>
        <fullName evidence="3">Altered inheritance of mitochondria protein 9, mitochondrial</fullName>
    </recommendedName>
    <alternativeName>
        <fullName evidence="6">Found in mitochondrial proteome protein 29</fullName>
    </alternativeName>
</protein>
<gene>
    <name evidence="8" type="ORF">TCE0_013r01108</name>
</gene>
<dbReference type="GO" id="GO:0005739">
    <property type="term" value="C:mitochondrion"/>
    <property type="evidence" value="ECO:0007669"/>
    <property type="project" value="UniProtKB-SubCell"/>
</dbReference>
<sequence>MPTLFHPDLHKRNIFVSETDPSKITGIIDWQSASAEPAFWYADEVPDFAVPDDSENDLCAKAFDACSRFSTSKLSGPRLMDKNLFRPFLYSYRTWKDGAIALRHELVETTQGWNELGFAGSGPYILLPSPHELVKHEREYKLFVAAQELKHDLSNLLGTATDG</sequence>
<evidence type="ECO:0000259" key="7">
    <source>
        <dbReference type="Pfam" id="PF01636"/>
    </source>
</evidence>
<dbReference type="InterPro" id="IPR011009">
    <property type="entry name" value="Kinase-like_dom_sf"/>
</dbReference>